<reference evidence="1" key="2">
    <citation type="submission" date="2021-09" db="EMBL/GenBank/DDBJ databases">
        <authorList>
            <person name="Jia N."/>
            <person name="Wang J."/>
            <person name="Shi W."/>
            <person name="Du L."/>
            <person name="Sun Y."/>
            <person name="Zhan W."/>
            <person name="Jiang J."/>
            <person name="Wang Q."/>
            <person name="Zhang B."/>
            <person name="Ji P."/>
            <person name="Sakyi L.B."/>
            <person name="Cui X."/>
            <person name="Yuan T."/>
            <person name="Jiang B."/>
            <person name="Yang W."/>
            <person name="Lam T.T.-Y."/>
            <person name="Chang Q."/>
            <person name="Ding S."/>
            <person name="Wang X."/>
            <person name="Zhu J."/>
            <person name="Ruan X."/>
            <person name="Zhao L."/>
            <person name="Wei J."/>
            <person name="Que T."/>
            <person name="Du C."/>
            <person name="Cheng J."/>
            <person name="Dai P."/>
            <person name="Han X."/>
            <person name="Huang E."/>
            <person name="Gao Y."/>
            <person name="Liu J."/>
            <person name="Shao H."/>
            <person name="Ye R."/>
            <person name="Li L."/>
            <person name="Wei W."/>
            <person name="Wang X."/>
            <person name="Wang C."/>
            <person name="Huo Q."/>
            <person name="Li W."/>
            <person name="Guo W."/>
            <person name="Chen H."/>
            <person name="Chen S."/>
            <person name="Zhou L."/>
            <person name="Zhou L."/>
            <person name="Ni X."/>
            <person name="Tian J."/>
            <person name="Zhou Y."/>
            <person name="Sheng Y."/>
            <person name="Liu T."/>
            <person name="Pan Y."/>
            <person name="Xia L."/>
            <person name="Li J."/>
            <person name="Zhao F."/>
            <person name="Cao W."/>
        </authorList>
    </citation>
    <scope>NUCLEOTIDE SEQUENCE</scope>
    <source>
        <strain evidence="1">Rmic-2018</strain>
        <tissue evidence="1">Larvae</tissue>
    </source>
</reference>
<dbReference type="EMBL" id="JABSTU010000004">
    <property type="protein sequence ID" value="KAH8033055.1"/>
    <property type="molecule type" value="Genomic_DNA"/>
</dbReference>
<organism evidence="1 2">
    <name type="scientific">Rhipicephalus microplus</name>
    <name type="common">Cattle tick</name>
    <name type="synonym">Boophilus microplus</name>
    <dbReference type="NCBI Taxonomy" id="6941"/>
    <lineage>
        <taxon>Eukaryota</taxon>
        <taxon>Metazoa</taxon>
        <taxon>Ecdysozoa</taxon>
        <taxon>Arthropoda</taxon>
        <taxon>Chelicerata</taxon>
        <taxon>Arachnida</taxon>
        <taxon>Acari</taxon>
        <taxon>Parasitiformes</taxon>
        <taxon>Ixodida</taxon>
        <taxon>Ixodoidea</taxon>
        <taxon>Ixodidae</taxon>
        <taxon>Rhipicephalinae</taxon>
        <taxon>Rhipicephalus</taxon>
        <taxon>Boophilus</taxon>
    </lineage>
</organism>
<comment type="caution">
    <text evidence="1">The sequence shown here is derived from an EMBL/GenBank/DDBJ whole genome shotgun (WGS) entry which is preliminary data.</text>
</comment>
<dbReference type="Proteomes" id="UP000821866">
    <property type="component" value="Chromosome 2"/>
</dbReference>
<protein>
    <submittedName>
        <fullName evidence="1">Uncharacterized protein</fullName>
    </submittedName>
</protein>
<dbReference type="VEuPathDB" id="VectorBase:LOC119169594"/>
<dbReference type="AlphaFoldDB" id="A0A9J6EFP2"/>
<dbReference type="VEuPathDB" id="VectorBase:LOC119163910"/>
<evidence type="ECO:0000313" key="2">
    <source>
        <dbReference type="Proteomes" id="UP000821866"/>
    </source>
</evidence>
<proteinExistence type="predicted"/>
<name>A0A9J6EFP2_RHIMP</name>
<keyword evidence="2" id="KW-1185">Reference proteome</keyword>
<accession>A0A9J6EFP2</accession>
<sequence>MCVSPNLSSMPLFPGHRYLSPGNPLHNGDTVDEDGGIAKSHHEAYERATSHEDVFAADQASAALFLKYFRRTDPIVADSVTLPSRVGPYLRHTNESIKASYNSLTRHGRPVNLTPTETEVTDHKAEHLKIVEAPHIGLKKPTLGAFFSTIKAR</sequence>
<reference evidence="1" key="1">
    <citation type="journal article" date="2020" name="Cell">
        <title>Large-Scale Comparative Analyses of Tick Genomes Elucidate Their Genetic Diversity and Vector Capacities.</title>
        <authorList>
            <consortium name="Tick Genome and Microbiome Consortium (TIGMIC)"/>
            <person name="Jia N."/>
            <person name="Wang J."/>
            <person name="Shi W."/>
            <person name="Du L."/>
            <person name="Sun Y."/>
            <person name="Zhan W."/>
            <person name="Jiang J.F."/>
            <person name="Wang Q."/>
            <person name="Zhang B."/>
            <person name="Ji P."/>
            <person name="Bell-Sakyi L."/>
            <person name="Cui X.M."/>
            <person name="Yuan T.T."/>
            <person name="Jiang B.G."/>
            <person name="Yang W.F."/>
            <person name="Lam T.T."/>
            <person name="Chang Q.C."/>
            <person name="Ding S.J."/>
            <person name="Wang X.J."/>
            <person name="Zhu J.G."/>
            <person name="Ruan X.D."/>
            <person name="Zhao L."/>
            <person name="Wei J.T."/>
            <person name="Ye R.Z."/>
            <person name="Que T.C."/>
            <person name="Du C.H."/>
            <person name="Zhou Y.H."/>
            <person name="Cheng J.X."/>
            <person name="Dai P.F."/>
            <person name="Guo W.B."/>
            <person name="Han X.H."/>
            <person name="Huang E.J."/>
            <person name="Li L.F."/>
            <person name="Wei W."/>
            <person name="Gao Y.C."/>
            <person name="Liu J.Z."/>
            <person name="Shao H.Z."/>
            <person name="Wang X."/>
            <person name="Wang C.C."/>
            <person name="Yang T.C."/>
            <person name="Huo Q.B."/>
            <person name="Li W."/>
            <person name="Chen H.Y."/>
            <person name="Chen S.E."/>
            <person name="Zhou L.G."/>
            <person name="Ni X.B."/>
            <person name="Tian J.H."/>
            <person name="Sheng Y."/>
            <person name="Liu T."/>
            <person name="Pan Y.S."/>
            <person name="Xia L.Y."/>
            <person name="Li J."/>
            <person name="Zhao F."/>
            <person name="Cao W.C."/>
        </authorList>
    </citation>
    <scope>NUCLEOTIDE SEQUENCE</scope>
    <source>
        <strain evidence="1">Rmic-2018</strain>
    </source>
</reference>
<gene>
    <name evidence="1" type="ORF">HPB51_006013</name>
</gene>
<evidence type="ECO:0000313" key="1">
    <source>
        <dbReference type="EMBL" id="KAH8033055.1"/>
    </source>
</evidence>